<dbReference type="InterPro" id="IPR020846">
    <property type="entry name" value="MFS_dom"/>
</dbReference>
<dbReference type="Pfam" id="PF05977">
    <property type="entry name" value="MFS_3"/>
    <property type="match status" value="1"/>
</dbReference>
<dbReference type="EMBL" id="VLLL01000006">
    <property type="protein sequence ID" value="TWJ12941.1"/>
    <property type="molecule type" value="Genomic_DNA"/>
</dbReference>
<reference evidence="9 10" key="1">
    <citation type="journal article" date="2013" name="Stand. Genomic Sci.">
        <title>Genomic Encyclopedia of Type Strains, Phase I: The one thousand microbial genomes (KMG-I) project.</title>
        <authorList>
            <person name="Kyrpides N.C."/>
            <person name="Woyke T."/>
            <person name="Eisen J.A."/>
            <person name="Garrity G."/>
            <person name="Lilburn T.G."/>
            <person name="Beck B.J."/>
            <person name="Whitman W.B."/>
            <person name="Hugenholtz P."/>
            <person name="Klenk H.P."/>
        </authorList>
    </citation>
    <scope>NUCLEOTIDE SEQUENCE [LARGE SCALE GENOMIC DNA]</scope>
    <source>
        <strain evidence="9 10">DSM 45044</strain>
    </source>
</reference>
<keyword evidence="10" id="KW-1185">Reference proteome</keyword>
<evidence type="ECO:0000256" key="7">
    <source>
        <dbReference type="SAM" id="Phobius"/>
    </source>
</evidence>
<evidence type="ECO:0000256" key="5">
    <source>
        <dbReference type="ARBA" id="ARBA00022989"/>
    </source>
</evidence>
<dbReference type="OrthoDB" id="3810421at2"/>
<feature type="transmembrane region" description="Helical" evidence="7">
    <location>
        <begin position="157"/>
        <end position="182"/>
    </location>
</feature>
<dbReference type="PANTHER" id="PTHR23513:SF9">
    <property type="entry name" value="ENTEROBACTIN EXPORTER ENTS"/>
    <property type="match status" value="1"/>
</dbReference>
<feature type="transmembrane region" description="Helical" evidence="7">
    <location>
        <begin position="74"/>
        <end position="92"/>
    </location>
</feature>
<evidence type="ECO:0000256" key="1">
    <source>
        <dbReference type="ARBA" id="ARBA00004429"/>
    </source>
</evidence>
<evidence type="ECO:0000256" key="6">
    <source>
        <dbReference type="ARBA" id="ARBA00023136"/>
    </source>
</evidence>
<feature type="domain" description="Major facilitator superfamily (MFS) profile" evidence="8">
    <location>
        <begin position="218"/>
        <end position="418"/>
    </location>
</feature>
<comment type="subcellular location">
    <subcellularLocation>
        <location evidence="1">Cell inner membrane</location>
        <topology evidence="1">Multi-pass membrane protein</topology>
    </subcellularLocation>
</comment>
<evidence type="ECO:0000259" key="8">
    <source>
        <dbReference type="PROSITE" id="PS50850"/>
    </source>
</evidence>
<dbReference type="Proteomes" id="UP000321617">
    <property type="component" value="Unassembled WGS sequence"/>
</dbReference>
<keyword evidence="3" id="KW-1003">Cell membrane</keyword>
<organism evidence="9 10">
    <name type="scientific">Stackebrandtia albiflava</name>
    <dbReference type="NCBI Taxonomy" id="406432"/>
    <lineage>
        <taxon>Bacteria</taxon>
        <taxon>Bacillati</taxon>
        <taxon>Actinomycetota</taxon>
        <taxon>Actinomycetes</taxon>
        <taxon>Glycomycetales</taxon>
        <taxon>Glycomycetaceae</taxon>
        <taxon>Stackebrandtia</taxon>
    </lineage>
</organism>
<evidence type="ECO:0000313" key="10">
    <source>
        <dbReference type="Proteomes" id="UP000321617"/>
    </source>
</evidence>
<dbReference type="CDD" id="cd06173">
    <property type="entry name" value="MFS_MefA_like"/>
    <property type="match status" value="1"/>
</dbReference>
<keyword evidence="5 7" id="KW-1133">Transmembrane helix</keyword>
<comment type="caution">
    <text evidence="9">The sequence shown here is derived from an EMBL/GenBank/DDBJ whole genome shotgun (WGS) entry which is preliminary data.</text>
</comment>
<sequence>MTVLWQRNFGLLWWAGLISMLGNWMLRIALPITVYELTGSAAALAATTAAGFVPALLIGPFAGVLVDRWDRRHVMIWANLAQAVILLPLLLVDDASRVWIVVAVSLASQSVGQFSQLAENALLPRVVTAGHLAAANSLNAVNNNLARFLGPLAGGSVAVWAGLGGVVWFDMATYLLAAALVVMVTGRHTAEPDPGEPATRGLWRQLRQGFDIVVHNRLLWVLTGFIAVSQLGEGVFSTLYVVFVAEELGGGSQVYGWLNAAQAVGGVLGGLAGGVIAARLSPRVVLGGGIICFGLIDLAIFNYPQWYPHVPPAIALMVLVGVPASVSMAAWLTMVQQAVPDRLRGRVLSLITTVMSVSLLAGTAIAGFTAGRLDVVTVLNIQGATAILSGIGALLLLKAAFRHPSSKPVERPEVAPVA</sequence>
<dbReference type="GO" id="GO:0005886">
    <property type="term" value="C:plasma membrane"/>
    <property type="evidence" value="ECO:0007669"/>
    <property type="project" value="UniProtKB-SubCell"/>
</dbReference>
<feature type="transmembrane region" description="Helical" evidence="7">
    <location>
        <begin position="347"/>
        <end position="369"/>
    </location>
</feature>
<dbReference type="GO" id="GO:0022857">
    <property type="term" value="F:transmembrane transporter activity"/>
    <property type="evidence" value="ECO:0007669"/>
    <property type="project" value="InterPro"/>
</dbReference>
<dbReference type="Gene3D" id="1.20.1250.20">
    <property type="entry name" value="MFS general substrate transporter like domains"/>
    <property type="match status" value="1"/>
</dbReference>
<keyword evidence="6 7" id="KW-0472">Membrane</keyword>
<feature type="transmembrane region" description="Helical" evidence="7">
    <location>
        <begin position="12"/>
        <end position="35"/>
    </location>
</feature>
<evidence type="ECO:0000256" key="4">
    <source>
        <dbReference type="ARBA" id="ARBA00022692"/>
    </source>
</evidence>
<dbReference type="SUPFAM" id="SSF103473">
    <property type="entry name" value="MFS general substrate transporter"/>
    <property type="match status" value="1"/>
</dbReference>
<evidence type="ECO:0000256" key="3">
    <source>
        <dbReference type="ARBA" id="ARBA00022475"/>
    </source>
</evidence>
<accession>A0A562V4W7</accession>
<protein>
    <submittedName>
        <fullName evidence="9">Na+/melibiose symporter-like transporter</fullName>
    </submittedName>
</protein>
<dbReference type="InterPro" id="IPR036259">
    <property type="entry name" value="MFS_trans_sf"/>
</dbReference>
<feature type="transmembrane region" description="Helical" evidence="7">
    <location>
        <begin position="255"/>
        <end position="277"/>
    </location>
</feature>
<name>A0A562V4W7_9ACTN</name>
<dbReference type="PANTHER" id="PTHR23513">
    <property type="entry name" value="INTEGRAL MEMBRANE EFFLUX PROTEIN-RELATED"/>
    <property type="match status" value="1"/>
</dbReference>
<proteinExistence type="predicted"/>
<feature type="transmembrane region" description="Helical" evidence="7">
    <location>
        <begin position="284"/>
        <end position="301"/>
    </location>
</feature>
<feature type="transmembrane region" description="Helical" evidence="7">
    <location>
        <begin position="313"/>
        <end position="335"/>
    </location>
</feature>
<evidence type="ECO:0000256" key="2">
    <source>
        <dbReference type="ARBA" id="ARBA00022448"/>
    </source>
</evidence>
<feature type="transmembrane region" description="Helical" evidence="7">
    <location>
        <begin position="375"/>
        <end position="397"/>
    </location>
</feature>
<gene>
    <name evidence="9" type="ORF">LX16_3708</name>
</gene>
<feature type="transmembrane region" description="Helical" evidence="7">
    <location>
        <begin position="41"/>
        <end position="62"/>
    </location>
</feature>
<dbReference type="AlphaFoldDB" id="A0A562V4W7"/>
<keyword evidence="4 7" id="KW-0812">Transmembrane</keyword>
<keyword evidence="2" id="KW-0813">Transport</keyword>
<feature type="transmembrane region" description="Helical" evidence="7">
    <location>
        <begin position="218"/>
        <end position="243"/>
    </location>
</feature>
<dbReference type="PROSITE" id="PS50850">
    <property type="entry name" value="MFS"/>
    <property type="match status" value="1"/>
</dbReference>
<evidence type="ECO:0000313" key="9">
    <source>
        <dbReference type="EMBL" id="TWJ12941.1"/>
    </source>
</evidence>
<dbReference type="InterPro" id="IPR010290">
    <property type="entry name" value="TM_effector"/>
</dbReference>
<dbReference type="RefSeq" id="WP_147140442.1">
    <property type="nucleotide sequence ID" value="NZ_BAABIJ010000002.1"/>
</dbReference>